<dbReference type="SUPFAM" id="SSF51206">
    <property type="entry name" value="cAMP-binding domain-like"/>
    <property type="match status" value="1"/>
</dbReference>
<evidence type="ECO:0000256" key="2">
    <source>
        <dbReference type="ARBA" id="ARBA00023002"/>
    </source>
</evidence>
<dbReference type="InterPro" id="IPR014710">
    <property type="entry name" value="RmlC-like_jellyroll"/>
</dbReference>
<gene>
    <name evidence="4" type="ORF">H3Z82_17890</name>
</gene>
<keyword evidence="5" id="KW-1185">Reference proteome</keyword>
<evidence type="ECO:0000313" key="4">
    <source>
        <dbReference type="EMBL" id="MBA6154596.1"/>
    </source>
</evidence>
<dbReference type="SUPFAM" id="SSF51905">
    <property type="entry name" value="FAD/NAD(P)-binding domain"/>
    <property type="match status" value="1"/>
</dbReference>
<dbReference type="PROSITE" id="PS50042">
    <property type="entry name" value="CNMP_BINDING_3"/>
    <property type="match status" value="1"/>
</dbReference>
<dbReference type="PRINTS" id="PR00368">
    <property type="entry name" value="FADPNR"/>
</dbReference>
<dbReference type="PRINTS" id="PR00469">
    <property type="entry name" value="PNDRDTASEII"/>
</dbReference>
<dbReference type="AlphaFoldDB" id="A0A7W2M8R3"/>
<dbReference type="InterPro" id="IPR023753">
    <property type="entry name" value="FAD/NAD-binding_dom"/>
</dbReference>
<accession>A0A7W2M8R3</accession>
<protein>
    <submittedName>
        <fullName evidence="4">FAD-dependent oxidoreductase</fullName>
    </submittedName>
</protein>
<organism evidence="4 5">
    <name type="scientific">Gelidibacter maritimus</name>
    <dbReference type="NCBI Taxonomy" id="2761487"/>
    <lineage>
        <taxon>Bacteria</taxon>
        <taxon>Pseudomonadati</taxon>
        <taxon>Bacteroidota</taxon>
        <taxon>Flavobacteriia</taxon>
        <taxon>Flavobacteriales</taxon>
        <taxon>Flavobacteriaceae</taxon>
        <taxon>Gelidibacter</taxon>
    </lineage>
</organism>
<keyword evidence="2" id="KW-0560">Oxidoreductase</keyword>
<dbReference type="InterPro" id="IPR000595">
    <property type="entry name" value="cNMP-bd_dom"/>
</dbReference>
<feature type="domain" description="Cyclic nucleotide-binding" evidence="3">
    <location>
        <begin position="21"/>
        <end position="140"/>
    </location>
</feature>
<dbReference type="Pfam" id="PF07992">
    <property type="entry name" value="Pyr_redox_2"/>
    <property type="match status" value="1"/>
</dbReference>
<dbReference type="InterPro" id="IPR036188">
    <property type="entry name" value="FAD/NAD-bd_sf"/>
</dbReference>
<evidence type="ECO:0000256" key="1">
    <source>
        <dbReference type="ARBA" id="ARBA00022630"/>
    </source>
</evidence>
<dbReference type="InterPro" id="IPR050097">
    <property type="entry name" value="Ferredoxin-NADP_redctase_2"/>
</dbReference>
<evidence type="ECO:0000313" key="5">
    <source>
        <dbReference type="Proteomes" id="UP000541857"/>
    </source>
</evidence>
<reference evidence="4 5" key="1">
    <citation type="submission" date="2020-07" db="EMBL/GenBank/DDBJ databases">
        <title>Bacterium isolated from marine sediment.</title>
        <authorList>
            <person name="Shang D."/>
        </authorList>
    </citation>
    <scope>NUCLEOTIDE SEQUENCE [LARGE SCALE GENOMIC DNA]</scope>
    <source>
        <strain evidence="4 5">F6074</strain>
    </source>
</reference>
<dbReference type="GO" id="GO:0016491">
    <property type="term" value="F:oxidoreductase activity"/>
    <property type="evidence" value="ECO:0007669"/>
    <property type="project" value="UniProtKB-KW"/>
</dbReference>
<dbReference type="CDD" id="cd00038">
    <property type="entry name" value="CAP_ED"/>
    <property type="match status" value="1"/>
</dbReference>
<dbReference type="RefSeq" id="WP_182206866.1">
    <property type="nucleotide sequence ID" value="NZ_JACGLT010000021.1"/>
</dbReference>
<dbReference type="Gene3D" id="3.50.50.60">
    <property type="entry name" value="FAD/NAD(P)-binding domain"/>
    <property type="match status" value="2"/>
</dbReference>
<dbReference type="Proteomes" id="UP000541857">
    <property type="component" value="Unassembled WGS sequence"/>
</dbReference>
<dbReference type="SMART" id="SM00100">
    <property type="entry name" value="cNMP"/>
    <property type="match status" value="1"/>
</dbReference>
<dbReference type="EMBL" id="JACGLT010000021">
    <property type="protein sequence ID" value="MBA6154596.1"/>
    <property type="molecule type" value="Genomic_DNA"/>
</dbReference>
<keyword evidence="1" id="KW-0285">Flavoprotein</keyword>
<proteinExistence type="predicted"/>
<name>A0A7W2M8R3_9FLAO</name>
<dbReference type="Pfam" id="PF00027">
    <property type="entry name" value="cNMP_binding"/>
    <property type="match status" value="1"/>
</dbReference>
<dbReference type="Gene3D" id="2.60.120.10">
    <property type="entry name" value="Jelly Rolls"/>
    <property type="match status" value="1"/>
</dbReference>
<evidence type="ECO:0000259" key="3">
    <source>
        <dbReference type="PROSITE" id="PS50042"/>
    </source>
</evidence>
<comment type="caution">
    <text evidence="4">The sequence shown here is derived from an EMBL/GenBank/DDBJ whole genome shotgun (WGS) entry which is preliminary data.</text>
</comment>
<dbReference type="InterPro" id="IPR018490">
    <property type="entry name" value="cNMP-bd_dom_sf"/>
</dbReference>
<dbReference type="PANTHER" id="PTHR48105">
    <property type="entry name" value="THIOREDOXIN REDUCTASE 1-RELATED-RELATED"/>
    <property type="match status" value="1"/>
</dbReference>
<sequence>MHSKDDRERRSAEYKRSYPTAFPRLDEDQLAVLEEFAQRKTYGDGEYLLHAGGTEFKFHVIKKGRVEIVDRSSGTVHTVLIHEPGEFTGDLANLAGRASNVDAVALGEVEVYEISRTNFQQIISERPNLSDLILQTFISRSGALVGRKGFTGLRVIGSQYSRDTFRIRDFLSKNSVLFTWINVEADVQVDELLKQFQIQPEETPVVSYADDWMLRNPTNSELAKKIGLKSVSNYDTLYDLAVVGGGPAGLAAAVYAASEGLNTIVLERIAPGGQAAGSAKIENYLGFPTGLSGAELAERATLQAQKFGALLSTPAQVTKLHFKGKFPVLELKGNEKITAKALLIASGANYRKLPVSGREGFDGTGVYYAATPMEAKMCSGGQVAVIGGGNSAGQAAIFLSEHVRQVFLLIRGDNLPETMSHYLLQRIEETQNIEVLTHTEISSMHGTTHLENVELINNISNEKRDLPVDAVFSFIGAKPCTNWLPDEIKTDAYGFVLTGPEVARTSQWKLQRQPFWLETSRPGVFAAGDVRANSVKRVASAVGEGSMAIQFVHEYLKEV</sequence>